<evidence type="ECO:0000313" key="3">
    <source>
        <dbReference type="Proteomes" id="UP000585272"/>
    </source>
</evidence>
<keyword evidence="1" id="KW-1133">Transmembrane helix</keyword>
<keyword evidence="3" id="KW-1185">Reference proteome</keyword>
<dbReference type="EMBL" id="JACHNU010000003">
    <property type="protein sequence ID" value="MBB4663021.1"/>
    <property type="molecule type" value="Genomic_DNA"/>
</dbReference>
<evidence type="ECO:0000256" key="1">
    <source>
        <dbReference type="SAM" id="Phobius"/>
    </source>
</evidence>
<keyword evidence="1" id="KW-0812">Transmembrane</keyword>
<reference evidence="2 3" key="1">
    <citation type="submission" date="2020-08" db="EMBL/GenBank/DDBJ databases">
        <title>Genomic Encyclopedia of Archaeal and Bacterial Type Strains, Phase II (KMG-II): from individual species to whole genera.</title>
        <authorList>
            <person name="Goeker M."/>
        </authorList>
    </citation>
    <scope>NUCLEOTIDE SEQUENCE [LARGE SCALE GENOMIC DNA]</scope>
    <source>
        <strain evidence="2 3">DSM 23288</strain>
    </source>
</reference>
<protein>
    <submittedName>
        <fullName evidence="2">Uncharacterized protein</fullName>
    </submittedName>
</protein>
<gene>
    <name evidence="2" type="ORF">BDZ31_002610</name>
</gene>
<proteinExistence type="predicted"/>
<name>A0A840IFL7_9ACTN</name>
<organism evidence="2 3">
    <name type="scientific">Conexibacter arvalis</name>
    <dbReference type="NCBI Taxonomy" id="912552"/>
    <lineage>
        <taxon>Bacteria</taxon>
        <taxon>Bacillati</taxon>
        <taxon>Actinomycetota</taxon>
        <taxon>Thermoleophilia</taxon>
        <taxon>Solirubrobacterales</taxon>
        <taxon>Conexibacteraceae</taxon>
        <taxon>Conexibacter</taxon>
    </lineage>
</organism>
<dbReference type="AlphaFoldDB" id="A0A840IFL7"/>
<dbReference type="Proteomes" id="UP000585272">
    <property type="component" value="Unassembled WGS sequence"/>
</dbReference>
<accession>A0A840IFL7</accession>
<evidence type="ECO:0000313" key="2">
    <source>
        <dbReference type="EMBL" id="MBB4663021.1"/>
    </source>
</evidence>
<feature type="transmembrane region" description="Helical" evidence="1">
    <location>
        <begin position="20"/>
        <end position="43"/>
    </location>
</feature>
<sequence length="44" mass="4838">MNNSSVSNTRTTFRERATSATWATNPVLVAYIVYMLCLTAAVVL</sequence>
<comment type="caution">
    <text evidence="2">The sequence shown here is derived from an EMBL/GenBank/DDBJ whole genome shotgun (WGS) entry which is preliminary data.</text>
</comment>
<keyword evidence="1" id="KW-0472">Membrane</keyword>